<feature type="region of interest" description="Disordered" evidence="1">
    <location>
        <begin position="73"/>
        <end position="110"/>
    </location>
</feature>
<dbReference type="EMBL" id="JARJCW010000020">
    <property type="protein sequence ID" value="KAJ7214029.1"/>
    <property type="molecule type" value="Genomic_DNA"/>
</dbReference>
<comment type="caution">
    <text evidence="2">The sequence shown here is derived from an EMBL/GenBank/DDBJ whole genome shotgun (WGS) entry which is preliminary data.</text>
</comment>
<protein>
    <submittedName>
        <fullName evidence="2">Uncharacterized protein</fullName>
    </submittedName>
</protein>
<gene>
    <name evidence="2" type="ORF">GGX14DRAFT_392802</name>
</gene>
<keyword evidence="3" id="KW-1185">Reference proteome</keyword>
<sequence>MPVTTPGNVKGGGSREAGPVIYELEAVFLIHLMSYMMGADILRCILAQAMLLLRLGQHIQELELMDTPDVDARLATHGDPAQARNSKPPAHARDDRLKGPGDVLTSSTSNTHSAIEESIVGILTRVWCIDDAHSPLSTASSRRLFPLLEDFIQDTQDSLRQHGRSGVSARTTTEHWEGTEIDNSCTAWEGPHRSGPGTQARNGNGGGWGPGGPQGSWSGGSGGGIMIMGCGCGLLAEDDETGGMFPALGLADLTFDLELLPPLMRGWGASWIR</sequence>
<dbReference type="Proteomes" id="UP001219525">
    <property type="component" value="Unassembled WGS sequence"/>
</dbReference>
<feature type="region of interest" description="Disordered" evidence="1">
    <location>
        <begin position="184"/>
        <end position="220"/>
    </location>
</feature>
<evidence type="ECO:0000313" key="2">
    <source>
        <dbReference type="EMBL" id="KAJ7214029.1"/>
    </source>
</evidence>
<accession>A0AAD6VRA1</accession>
<organism evidence="2 3">
    <name type="scientific">Mycena pura</name>
    <dbReference type="NCBI Taxonomy" id="153505"/>
    <lineage>
        <taxon>Eukaryota</taxon>
        <taxon>Fungi</taxon>
        <taxon>Dikarya</taxon>
        <taxon>Basidiomycota</taxon>
        <taxon>Agaricomycotina</taxon>
        <taxon>Agaricomycetes</taxon>
        <taxon>Agaricomycetidae</taxon>
        <taxon>Agaricales</taxon>
        <taxon>Marasmiineae</taxon>
        <taxon>Mycenaceae</taxon>
        <taxon>Mycena</taxon>
    </lineage>
</organism>
<evidence type="ECO:0000313" key="3">
    <source>
        <dbReference type="Proteomes" id="UP001219525"/>
    </source>
</evidence>
<feature type="compositionally biased region" description="Gly residues" evidence="1">
    <location>
        <begin position="203"/>
        <end position="220"/>
    </location>
</feature>
<proteinExistence type="predicted"/>
<reference evidence="2" key="1">
    <citation type="submission" date="2023-03" db="EMBL/GenBank/DDBJ databases">
        <title>Massive genome expansion in bonnet fungi (Mycena s.s.) driven by repeated elements and novel gene families across ecological guilds.</title>
        <authorList>
            <consortium name="Lawrence Berkeley National Laboratory"/>
            <person name="Harder C.B."/>
            <person name="Miyauchi S."/>
            <person name="Viragh M."/>
            <person name="Kuo A."/>
            <person name="Thoen E."/>
            <person name="Andreopoulos B."/>
            <person name="Lu D."/>
            <person name="Skrede I."/>
            <person name="Drula E."/>
            <person name="Henrissat B."/>
            <person name="Morin E."/>
            <person name="Kohler A."/>
            <person name="Barry K."/>
            <person name="LaButti K."/>
            <person name="Morin E."/>
            <person name="Salamov A."/>
            <person name="Lipzen A."/>
            <person name="Mereny Z."/>
            <person name="Hegedus B."/>
            <person name="Baldrian P."/>
            <person name="Stursova M."/>
            <person name="Weitz H."/>
            <person name="Taylor A."/>
            <person name="Grigoriev I.V."/>
            <person name="Nagy L.G."/>
            <person name="Martin F."/>
            <person name="Kauserud H."/>
        </authorList>
    </citation>
    <scope>NUCLEOTIDE SEQUENCE</scope>
    <source>
        <strain evidence="2">9144</strain>
    </source>
</reference>
<name>A0AAD6VRA1_9AGAR</name>
<evidence type="ECO:0000256" key="1">
    <source>
        <dbReference type="SAM" id="MobiDB-lite"/>
    </source>
</evidence>
<dbReference type="AlphaFoldDB" id="A0AAD6VRA1"/>